<evidence type="ECO:0000313" key="3">
    <source>
        <dbReference type="Proteomes" id="UP001497623"/>
    </source>
</evidence>
<dbReference type="InterPro" id="IPR000477">
    <property type="entry name" value="RT_dom"/>
</dbReference>
<dbReference type="EMBL" id="CAXKWB010017901">
    <property type="protein sequence ID" value="CAL4119899.1"/>
    <property type="molecule type" value="Genomic_DNA"/>
</dbReference>
<dbReference type="Pfam" id="PF00078">
    <property type="entry name" value="RVT_1"/>
    <property type="match status" value="1"/>
</dbReference>
<dbReference type="GO" id="GO:0071897">
    <property type="term" value="P:DNA biosynthetic process"/>
    <property type="evidence" value="ECO:0007669"/>
    <property type="project" value="UniProtKB-ARBA"/>
</dbReference>
<dbReference type="SUPFAM" id="SSF56672">
    <property type="entry name" value="DNA/RNA polymerases"/>
    <property type="match status" value="1"/>
</dbReference>
<dbReference type="PANTHER" id="PTHR19446">
    <property type="entry name" value="REVERSE TRANSCRIPTASES"/>
    <property type="match status" value="1"/>
</dbReference>
<feature type="domain" description="Reverse transcriptase" evidence="1">
    <location>
        <begin position="23"/>
        <end position="128"/>
    </location>
</feature>
<sequence length="144" mass="16811">MRKRMDEGKIPDIFKLTYVAPIHKGGCKLKAEQYRPVTLMSYIMKVFERVLKVNIMEHLVTQKLINPGQHGFVPGRSTQTQLLQHYCDVNEALAEGIRIDTVYLDFAKAFDKVNHSILLKKIENTQNKRKTRNMDKRVLKQQKI</sequence>
<evidence type="ECO:0000259" key="1">
    <source>
        <dbReference type="Pfam" id="PF00078"/>
    </source>
</evidence>
<dbReference type="Proteomes" id="UP001497623">
    <property type="component" value="Unassembled WGS sequence"/>
</dbReference>
<dbReference type="AlphaFoldDB" id="A0AAV2RB66"/>
<comment type="caution">
    <text evidence="2">The sequence shown here is derived from an EMBL/GenBank/DDBJ whole genome shotgun (WGS) entry which is preliminary data.</text>
</comment>
<proteinExistence type="predicted"/>
<evidence type="ECO:0000313" key="2">
    <source>
        <dbReference type="EMBL" id="CAL4119899.1"/>
    </source>
</evidence>
<keyword evidence="3" id="KW-1185">Reference proteome</keyword>
<name>A0AAV2RB66_MEGNR</name>
<dbReference type="InterPro" id="IPR043502">
    <property type="entry name" value="DNA/RNA_pol_sf"/>
</dbReference>
<gene>
    <name evidence="2" type="ORF">MNOR_LOCUS21866</name>
</gene>
<reference evidence="2 3" key="1">
    <citation type="submission" date="2024-05" db="EMBL/GenBank/DDBJ databases">
        <authorList>
            <person name="Wallberg A."/>
        </authorList>
    </citation>
    <scope>NUCLEOTIDE SEQUENCE [LARGE SCALE GENOMIC DNA]</scope>
</reference>
<protein>
    <recommendedName>
        <fullName evidence="1">Reverse transcriptase domain-containing protein</fullName>
    </recommendedName>
</protein>
<organism evidence="2 3">
    <name type="scientific">Meganyctiphanes norvegica</name>
    <name type="common">Northern krill</name>
    <name type="synonym">Thysanopoda norvegica</name>
    <dbReference type="NCBI Taxonomy" id="48144"/>
    <lineage>
        <taxon>Eukaryota</taxon>
        <taxon>Metazoa</taxon>
        <taxon>Ecdysozoa</taxon>
        <taxon>Arthropoda</taxon>
        <taxon>Crustacea</taxon>
        <taxon>Multicrustacea</taxon>
        <taxon>Malacostraca</taxon>
        <taxon>Eumalacostraca</taxon>
        <taxon>Eucarida</taxon>
        <taxon>Euphausiacea</taxon>
        <taxon>Euphausiidae</taxon>
        <taxon>Meganyctiphanes</taxon>
    </lineage>
</organism>
<accession>A0AAV2RB66</accession>